<reference evidence="1" key="1">
    <citation type="submission" date="2014-09" db="EMBL/GenBank/DDBJ databases">
        <authorList>
            <person name="Magalhaes I.L.F."/>
            <person name="Oliveira U."/>
            <person name="Santos F.R."/>
            <person name="Vidigal T.H.D.A."/>
            <person name="Brescovit A.D."/>
            <person name="Santos A.J."/>
        </authorList>
    </citation>
    <scope>NUCLEOTIDE SEQUENCE</scope>
    <source>
        <tissue evidence="1">Shoot tissue taken approximately 20 cm above the soil surface</tissue>
    </source>
</reference>
<sequence>MGSREKITLYVQLKYLVTGLRKQYFRSTKVALPKCMSYILKKMYISYMTLAK</sequence>
<protein>
    <submittedName>
        <fullName evidence="1">Uncharacterized protein</fullName>
    </submittedName>
</protein>
<accession>A0A0A8Y528</accession>
<proteinExistence type="predicted"/>
<dbReference type="EMBL" id="GBRH01278002">
    <property type="protein sequence ID" value="JAD19893.1"/>
    <property type="molecule type" value="Transcribed_RNA"/>
</dbReference>
<name>A0A0A8Y528_ARUDO</name>
<reference evidence="1" key="2">
    <citation type="journal article" date="2015" name="Data Brief">
        <title>Shoot transcriptome of the giant reed, Arundo donax.</title>
        <authorList>
            <person name="Barrero R.A."/>
            <person name="Guerrero F.D."/>
            <person name="Moolhuijzen P."/>
            <person name="Goolsby J.A."/>
            <person name="Tidwell J."/>
            <person name="Bellgard S.E."/>
            <person name="Bellgard M.I."/>
        </authorList>
    </citation>
    <scope>NUCLEOTIDE SEQUENCE</scope>
    <source>
        <tissue evidence="1">Shoot tissue taken approximately 20 cm above the soil surface</tissue>
    </source>
</reference>
<dbReference type="AlphaFoldDB" id="A0A0A8Y528"/>
<evidence type="ECO:0000313" key="1">
    <source>
        <dbReference type="EMBL" id="JAD19893.1"/>
    </source>
</evidence>
<organism evidence="1">
    <name type="scientific">Arundo donax</name>
    <name type="common">Giant reed</name>
    <name type="synonym">Donax arundinaceus</name>
    <dbReference type="NCBI Taxonomy" id="35708"/>
    <lineage>
        <taxon>Eukaryota</taxon>
        <taxon>Viridiplantae</taxon>
        <taxon>Streptophyta</taxon>
        <taxon>Embryophyta</taxon>
        <taxon>Tracheophyta</taxon>
        <taxon>Spermatophyta</taxon>
        <taxon>Magnoliopsida</taxon>
        <taxon>Liliopsida</taxon>
        <taxon>Poales</taxon>
        <taxon>Poaceae</taxon>
        <taxon>PACMAD clade</taxon>
        <taxon>Arundinoideae</taxon>
        <taxon>Arundineae</taxon>
        <taxon>Arundo</taxon>
    </lineage>
</organism>